<comment type="caution">
    <text evidence="1">The sequence shown here is derived from an EMBL/GenBank/DDBJ whole genome shotgun (WGS) entry which is preliminary data.</text>
</comment>
<reference evidence="1" key="1">
    <citation type="submission" date="2022-07" db="EMBL/GenBank/DDBJ databases">
        <title>Phylogenomic reconstructions and comparative analyses of Kickxellomycotina fungi.</title>
        <authorList>
            <person name="Reynolds N.K."/>
            <person name="Stajich J.E."/>
            <person name="Barry K."/>
            <person name="Grigoriev I.V."/>
            <person name="Crous P."/>
            <person name="Smith M.E."/>
        </authorList>
    </citation>
    <scope>NUCLEOTIDE SEQUENCE</scope>
    <source>
        <strain evidence="1">CBS 109367</strain>
    </source>
</reference>
<protein>
    <submittedName>
        <fullName evidence="1">Glycogenin glucosyltransferase</fullName>
        <ecNumber evidence="1">2.4.1.186</ecNumber>
    </submittedName>
</protein>
<dbReference type="AlphaFoldDB" id="A0A9W8GF13"/>
<keyword evidence="1" id="KW-0328">Glycosyltransferase</keyword>
<proteinExistence type="predicted"/>
<dbReference type="GO" id="GO:0008466">
    <property type="term" value="F:glycogenin glucosyltransferase activity"/>
    <property type="evidence" value="ECO:0007669"/>
    <property type="project" value="UniProtKB-EC"/>
</dbReference>
<organism evidence="1 2">
    <name type="scientific">Coemansia spiralis</name>
    <dbReference type="NCBI Taxonomy" id="417178"/>
    <lineage>
        <taxon>Eukaryota</taxon>
        <taxon>Fungi</taxon>
        <taxon>Fungi incertae sedis</taxon>
        <taxon>Zoopagomycota</taxon>
        <taxon>Kickxellomycotina</taxon>
        <taxon>Kickxellomycetes</taxon>
        <taxon>Kickxellales</taxon>
        <taxon>Kickxellaceae</taxon>
        <taxon>Coemansia</taxon>
    </lineage>
</organism>
<accession>A0A9W8GF13</accession>
<dbReference type="EMBL" id="JANBTX010000284">
    <property type="protein sequence ID" value="KAJ2683498.1"/>
    <property type="molecule type" value="Genomic_DNA"/>
</dbReference>
<dbReference type="InterPro" id="IPR029044">
    <property type="entry name" value="Nucleotide-diphossugar_trans"/>
</dbReference>
<dbReference type="PANTHER" id="PTHR11183">
    <property type="entry name" value="GLYCOGENIN SUBFAMILY MEMBER"/>
    <property type="match status" value="1"/>
</dbReference>
<sequence>MEDTDSAAKRVCFATLLTTDSYLHGALTLAASLRATGSQHEIICLVADGQLSRPALERLAPAFDRIVSVPILDTNDVNNLALLGRPDLGSTVTKIGIWALTEYERVAFLDADTLVLDQIDSLLCLDPSAELLPGDAAVGRDYRPNGGMNNEGLLAAAPDLGWPDCFNSGVFVAKPSTTTHTRLLALLASQGSFDGGDQGLLNAYFDDWSRADHTRRLPFAYNTTSTSFYTYAPAFAHFADSIKVVHFIGAQKPWKWRRAHDGSLLLGATAATPYDSNASPFAVFIEKWWAVHDTYVSLWSPAKGHFSQKVALSLSEHYGPGSGLGF</sequence>
<dbReference type="InterPro" id="IPR002495">
    <property type="entry name" value="Glyco_trans_8"/>
</dbReference>
<dbReference type="CDD" id="cd02537">
    <property type="entry name" value="GT8_Glycogenin"/>
    <property type="match status" value="1"/>
</dbReference>
<name>A0A9W8GF13_9FUNG</name>
<evidence type="ECO:0000313" key="1">
    <source>
        <dbReference type="EMBL" id="KAJ2683498.1"/>
    </source>
</evidence>
<dbReference type="Proteomes" id="UP001151516">
    <property type="component" value="Unassembled WGS sequence"/>
</dbReference>
<dbReference type="SUPFAM" id="SSF53448">
    <property type="entry name" value="Nucleotide-diphospho-sugar transferases"/>
    <property type="match status" value="1"/>
</dbReference>
<gene>
    <name evidence="1" type="primary">GLG2_1</name>
    <name evidence="1" type="ORF">IWW39_005463</name>
</gene>
<evidence type="ECO:0000313" key="2">
    <source>
        <dbReference type="Proteomes" id="UP001151516"/>
    </source>
</evidence>
<feature type="non-terminal residue" evidence="1">
    <location>
        <position position="1"/>
    </location>
</feature>
<dbReference type="EC" id="2.4.1.186" evidence="1"/>
<dbReference type="Pfam" id="PF01501">
    <property type="entry name" value="Glyco_transf_8"/>
    <property type="match status" value="1"/>
</dbReference>
<keyword evidence="1" id="KW-0808">Transferase</keyword>
<dbReference type="Gene3D" id="3.90.550.10">
    <property type="entry name" value="Spore Coat Polysaccharide Biosynthesis Protein SpsA, Chain A"/>
    <property type="match status" value="1"/>
</dbReference>
<dbReference type="OrthoDB" id="2014201at2759"/>
<dbReference type="InterPro" id="IPR050587">
    <property type="entry name" value="GNT1/Glycosyltrans_8"/>
</dbReference>
<keyword evidence="2" id="KW-1185">Reference proteome</keyword>